<gene>
    <name evidence="1" type="ORF">GDO86_018750</name>
</gene>
<proteinExistence type="predicted"/>
<accession>A0A8T2ICZ1</accession>
<reference evidence="1" key="1">
    <citation type="thesis" date="2020" institute="ProQuest LLC" country="789 East Eisenhower Parkway, Ann Arbor, MI, USA">
        <title>Comparative Genomics and Chromosome Evolution.</title>
        <authorList>
            <person name="Mudd A.B."/>
        </authorList>
    </citation>
    <scope>NUCLEOTIDE SEQUENCE</scope>
    <source>
        <strain evidence="1">Female2</strain>
        <tissue evidence="1">Blood</tissue>
    </source>
</reference>
<dbReference type="EMBL" id="JAACNH010018684">
    <property type="protein sequence ID" value="KAG8428950.1"/>
    <property type="molecule type" value="Genomic_DNA"/>
</dbReference>
<feature type="non-terminal residue" evidence="1">
    <location>
        <position position="80"/>
    </location>
</feature>
<dbReference type="AlphaFoldDB" id="A0A8T2ICZ1"/>
<evidence type="ECO:0000313" key="1">
    <source>
        <dbReference type="EMBL" id="KAG8428950.1"/>
    </source>
</evidence>
<feature type="non-terminal residue" evidence="1">
    <location>
        <position position="1"/>
    </location>
</feature>
<name>A0A8T2ICZ1_9PIPI</name>
<keyword evidence="2" id="KW-1185">Reference proteome</keyword>
<protein>
    <submittedName>
        <fullName evidence="1">Uncharacterized protein</fullName>
    </submittedName>
</protein>
<dbReference type="Proteomes" id="UP000812440">
    <property type="component" value="Unassembled WGS sequence"/>
</dbReference>
<sequence length="80" mass="9346">ISFAPSFFWVNASTSGSWSEAVQSERLGWGATYINTWIVPGVTMIRREARLRREYLYKKAKEAKLHSVEEKKQRLKRALE</sequence>
<organism evidence="1 2">
    <name type="scientific">Hymenochirus boettgeri</name>
    <name type="common">Congo dwarf clawed frog</name>
    <dbReference type="NCBI Taxonomy" id="247094"/>
    <lineage>
        <taxon>Eukaryota</taxon>
        <taxon>Metazoa</taxon>
        <taxon>Chordata</taxon>
        <taxon>Craniata</taxon>
        <taxon>Vertebrata</taxon>
        <taxon>Euteleostomi</taxon>
        <taxon>Amphibia</taxon>
        <taxon>Batrachia</taxon>
        <taxon>Anura</taxon>
        <taxon>Pipoidea</taxon>
        <taxon>Pipidae</taxon>
        <taxon>Pipinae</taxon>
        <taxon>Hymenochirus</taxon>
    </lineage>
</organism>
<comment type="caution">
    <text evidence="1">The sequence shown here is derived from an EMBL/GenBank/DDBJ whole genome shotgun (WGS) entry which is preliminary data.</text>
</comment>
<evidence type="ECO:0000313" key="2">
    <source>
        <dbReference type="Proteomes" id="UP000812440"/>
    </source>
</evidence>